<dbReference type="InterPro" id="IPR015424">
    <property type="entry name" value="PyrdxlP-dep_Trfase"/>
</dbReference>
<dbReference type="GO" id="GO:0008483">
    <property type="term" value="F:transaminase activity"/>
    <property type="evidence" value="ECO:0007669"/>
    <property type="project" value="UniProtKB-KW"/>
</dbReference>
<protein>
    <submittedName>
        <fullName evidence="6">DegT/DnrJ/EryC1/StrS family aminotransferase</fullName>
        <ecNumber evidence="6">2.6.1.-</ecNumber>
    </submittedName>
</protein>
<dbReference type="InterPro" id="IPR000653">
    <property type="entry name" value="DegT/StrS_aminotransferase"/>
</dbReference>
<dbReference type="CDD" id="cd00616">
    <property type="entry name" value="AHBA_syn"/>
    <property type="match status" value="1"/>
</dbReference>
<accession>A0AAW9PSH5</accession>
<dbReference type="EMBL" id="JAZBJZ010000040">
    <property type="protein sequence ID" value="MEE3717367.1"/>
    <property type="molecule type" value="Genomic_DNA"/>
</dbReference>
<dbReference type="Gene3D" id="3.40.640.10">
    <property type="entry name" value="Type I PLP-dependent aspartate aminotransferase-like (Major domain)"/>
    <property type="match status" value="1"/>
</dbReference>
<dbReference type="Pfam" id="PF01041">
    <property type="entry name" value="DegT_DnrJ_EryC1"/>
    <property type="match status" value="1"/>
</dbReference>
<evidence type="ECO:0000256" key="3">
    <source>
        <dbReference type="PIRSR" id="PIRSR000390-1"/>
    </source>
</evidence>
<gene>
    <name evidence="6" type="ORF">V2H45_11455</name>
</gene>
<evidence type="ECO:0000256" key="1">
    <source>
        <dbReference type="ARBA" id="ARBA00022898"/>
    </source>
</evidence>
<evidence type="ECO:0000256" key="4">
    <source>
        <dbReference type="PIRSR" id="PIRSR000390-2"/>
    </source>
</evidence>
<dbReference type="SUPFAM" id="SSF53383">
    <property type="entry name" value="PLP-dependent transferases"/>
    <property type="match status" value="1"/>
</dbReference>
<dbReference type="PIRSF" id="PIRSF000390">
    <property type="entry name" value="PLP_StrS"/>
    <property type="match status" value="1"/>
</dbReference>
<evidence type="ECO:0000256" key="2">
    <source>
        <dbReference type="ARBA" id="ARBA00037999"/>
    </source>
</evidence>
<dbReference type="InterPro" id="IPR015422">
    <property type="entry name" value="PyrdxlP-dep_Trfase_small"/>
</dbReference>
<comment type="caution">
    <text evidence="6">The sequence shown here is derived from an EMBL/GenBank/DDBJ whole genome shotgun (WGS) entry which is preliminary data.</text>
</comment>
<reference evidence="6" key="1">
    <citation type="submission" date="2024-01" db="EMBL/GenBank/DDBJ databases">
        <title>Bank of Algae and Cyanobacteria of the Azores (BACA) strain genomes.</title>
        <authorList>
            <person name="Luz R."/>
            <person name="Cordeiro R."/>
            <person name="Fonseca A."/>
            <person name="Goncalves V."/>
        </authorList>
    </citation>
    <scope>NUCLEOTIDE SEQUENCE</scope>
    <source>
        <strain evidence="6">BACA0141</strain>
    </source>
</reference>
<dbReference type="Gene3D" id="3.90.1150.10">
    <property type="entry name" value="Aspartate Aminotransferase, domain 1"/>
    <property type="match status" value="1"/>
</dbReference>
<dbReference type="GO" id="GO:0000271">
    <property type="term" value="P:polysaccharide biosynthetic process"/>
    <property type="evidence" value="ECO:0007669"/>
    <property type="project" value="TreeGrafter"/>
</dbReference>
<evidence type="ECO:0000256" key="5">
    <source>
        <dbReference type="RuleBase" id="RU004508"/>
    </source>
</evidence>
<feature type="modified residue" description="N6-(pyridoxal phosphate)lysine" evidence="4">
    <location>
        <position position="187"/>
    </location>
</feature>
<sequence length="368" mass="40841">MIKIPPFDVTKQFELIGEELNKTVTAVLASGHYVGGEHVTQFETEFAQYIGTEFGVACNSGTDALYLALRSLDIGAGDEVITTPFTFFSSAEVIDMVGAKPVFVDIEAHSFNIDLALVEQAITERTRAILPVHLFGRPVDMTQLMAIARKHSLYVIEDCAQATGATWADRKVGSIGDIGCFSYYPTKNLGCCGDGGLVTTKDAAIAQKIRVLREHGSPQRYYHDYIGMNSRLDAIQAAILRVKLPYLDKWNFLRKAIADRYQQSLQYLEGIVLPADCAGSVWNQYTIQICNRDRNAIQAKLKELGVISMIYYPLPLHLQKVYDYLGHGKGSFPVTEAVSDRVLSLPMFPELSDEQQDIVVDALKQCLI</sequence>
<dbReference type="PANTHER" id="PTHR30244">
    <property type="entry name" value="TRANSAMINASE"/>
    <property type="match status" value="1"/>
</dbReference>
<evidence type="ECO:0000313" key="6">
    <source>
        <dbReference type="EMBL" id="MEE3717367.1"/>
    </source>
</evidence>
<name>A0AAW9PSH5_9CYAN</name>
<dbReference type="Proteomes" id="UP001333818">
    <property type="component" value="Unassembled WGS sequence"/>
</dbReference>
<feature type="active site" description="Proton acceptor" evidence="3">
    <location>
        <position position="187"/>
    </location>
</feature>
<comment type="similarity">
    <text evidence="2 5">Belongs to the DegT/DnrJ/EryC1 family.</text>
</comment>
<dbReference type="AlphaFoldDB" id="A0AAW9PSH5"/>
<dbReference type="InterPro" id="IPR015421">
    <property type="entry name" value="PyrdxlP-dep_Trfase_major"/>
</dbReference>
<organism evidence="6 7">
    <name type="scientific">Tumidithrix elongata BACA0141</name>
    <dbReference type="NCBI Taxonomy" id="2716417"/>
    <lineage>
        <taxon>Bacteria</taxon>
        <taxon>Bacillati</taxon>
        <taxon>Cyanobacteriota</taxon>
        <taxon>Cyanophyceae</taxon>
        <taxon>Pseudanabaenales</taxon>
        <taxon>Pseudanabaenaceae</taxon>
        <taxon>Tumidithrix</taxon>
        <taxon>Tumidithrix elongata</taxon>
    </lineage>
</organism>
<evidence type="ECO:0000313" key="7">
    <source>
        <dbReference type="Proteomes" id="UP001333818"/>
    </source>
</evidence>
<dbReference type="PANTHER" id="PTHR30244:SF36">
    <property type="entry name" value="3-OXO-GLUCOSE-6-PHOSPHATE:GLUTAMATE AMINOTRANSFERASE"/>
    <property type="match status" value="1"/>
</dbReference>
<keyword evidence="6" id="KW-0032">Aminotransferase</keyword>
<keyword evidence="7" id="KW-1185">Reference proteome</keyword>
<dbReference type="GO" id="GO:0030170">
    <property type="term" value="F:pyridoxal phosphate binding"/>
    <property type="evidence" value="ECO:0007669"/>
    <property type="project" value="UniProtKB-ARBA"/>
</dbReference>
<proteinExistence type="inferred from homology"/>
<dbReference type="EC" id="2.6.1.-" evidence="6"/>
<dbReference type="FunFam" id="3.40.640.10:FF:000089">
    <property type="entry name" value="Aminotransferase, DegT/DnrJ/EryC1/StrS family"/>
    <property type="match status" value="1"/>
</dbReference>
<dbReference type="RefSeq" id="WP_330483796.1">
    <property type="nucleotide sequence ID" value="NZ_JAZBJZ010000040.1"/>
</dbReference>
<keyword evidence="6" id="KW-0808">Transferase</keyword>
<keyword evidence="1 4" id="KW-0663">Pyridoxal phosphate</keyword>